<feature type="region of interest" description="Disordered" evidence="1">
    <location>
        <begin position="199"/>
        <end position="218"/>
    </location>
</feature>
<keyword evidence="3" id="KW-1185">Reference proteome</keyword>
<evidence type="ECO:0000256" key="1">
    <source>
        <dbReference type="SAM" id="MobiDB-lite"/>
    </source>
</evidence>
<feature type="region of interest" description="Disordered" evidence="1">
    <location>
        <begin position="104"/>
        <end position="126"/>
    </location>
</feature>
<dbReference type="HOGENOM" id="CLU_110452_0_0_1"/>
<evidence type="ECO:0000313" key="3">
    <source>
        <dbReference type="Proteomes" id="UP000006591"/>
    </source>
</evidence>
<reference evidence="2" key="1">
    <citation type="submission" date="2015-04" db="UniProtKB">
        <authorList>
            <consortium name="EnsemblPlants"/>
        </authorList>
    </citation>
    <scope>IDENTIFICATION</scope>
    <source>
        <strain evidence="2">SL10</strain>
    </source>
</reference>
<dbReference type="AlphaFoldDB" id="A0A0E0IRE4"/>
<organism evidence="2">
    <name type="scientific">Oryza nivara</name>
    <name type="common">Indian wild rice</name>
    <name type="synonym">Oryza sativa f. spontanea</name>
    <dbReference type="NCBI Taxonomy" id="4536"/>
    <lineage>
        <taxon>Eukaryota</taxon>
        <taxon>Viridiplantae</taxon>
        <taxon>Streptophyta</taxon>
        <taxon>Embryophyta</taxon>
        <taxon>Tracheophyta</taxon>
        <taxon>Spermatophyta</taxon>
        <taxon>Magnoliopsida</taxon>
        <taxon>Liliopsida</taxon>
        <taxon>Poales</taxon>
        <taxon>Poaceae</taxon>
        <taxon>BOP clade</taxon>
        <taxon>Oryzoideae</taxon>
        <taxon>Oryzeae</taxon>
        <taxon>Oryzinae</taxon>
        <taxon>Oryza</taxon>
    </lineage>
</organism>
<protein>
    <submittedName>
        <fullName evidence="2">Uncharacterized protein</fullName>
    </submittedName>
</protein>
<name>A0A0E0IRE4_ORYNI</name>
<dbReference type="EnsemblPlants" id="ONIVA10G07600.2">
    <property type="protein sequence ID" value="ONIVA10G07600.2"/>
    <property type="gene ID" value="ONIVA10G07600"/>
</dbReference>
<feature type="compositionally biased region" description="Basic residues" evidence="1">
    <location>
        <begin position="206"/>
        <end position="218"/>
    </location>
</feature>
<dbReference type="Gramene" id="ONIVA10G07600.2">
    <property type="protein sequence ID" value="ONIVA10G07600.2"/>
    <property type="gene ID" value="ONIVA10G07600"/>
</dbReference>
<dbReference type="EnsemblPlants" id="ONIVA10G07600.4">
    <property type="protein sequence ID" value="ONIVA10G07600.4"/>
    <property type="gene ID" value="ONIVA10G07600"/>
</dbReference>
<accession>A0A0E0IRE4</accession>
<dbReference type="Gramene" id="ONIVA10G07600.4">
    <property type="protein sequence ID" value="ONIVA10G07600.4"/>
    <property type="gene ID" value="ONIVA10G07600"/>
</dbReference>
<sequence>MHADTYLVSVAPFFSSSFDSNSPSCSLSTLNRSTDSQEIKEGEFPLALLPFIFLPAAGMTPSPPPNVSSSSPSFFRSRLILARRSLCSDLAPFLAADLWEHRPRHGGSGARPHRRQHAAAGSRRCSRRLEANPAELLRHQLRLTILSKTPQESLRTVQRGGRSTTVFSNSDLAPPSSISIQPNEPFTAVTHGCMHGVPSASDCSRRLRRSSHHWRGKS</sequence>
<reference evidence="2" key="2">
    <citation type="submission" date="2018-04" db="EMBL/GenBank/DDBJ databases">
        <title>OnivRS2 (Oryza nivara Reference Sequence Version 2).</title>
        <authorList>
            <person name="Zhang J."/>
            <person name="Kudrna D."/>
            <person name="Lee S."/>
            <person name="Talag J."/>
            <person name="Rajasekar S."/>
            <person name="Welchert J."/>
            <person name="Hsing Y.-I."/>
            <person name="Wing R.A."/>
        </authorList>
    </citation>
    <scope>NUCLEOTIDE SEQUENCE [LARGE SCALE GENOMIC DNA]</scope>
</reference>
<dbReference type="Proteomes" id="UP000006591">
    <property type="component" value="Chromosome 10"/>
</dbReference>
<proteinExistence type="predicted"/>
<feature type="region of interest" description="Disordered" evidence="1">
    <location>
        <begin position="157"/>
        <end position="179"/>
    </location>
</feature>
<evidence type="ECO:0000313" key="2">
    <source>
        <dbReference type="EnsemblPlants" id="ONIVA10G07600.4"/>
    </source>
</evidence>